<protein>
    <submittedName>
        <fullName evidence="2">Uncharacterized protein</fullName>
    </submittedName>
</protein>
<reference evidence="2 3" key="1">
    <citation type="submission" date="2018-09" db="EMBL/GenBank/DDBJ databases">
        <authorList>
            <person name="Li J."/>
        </authorList>
    </citation>
    <scope>NUCLEOTIDE SEQUENCE [LARGE SCALE GENOMIC DNA]</scope>
    <source>
        <strain evidence="2 3">2129</strain>
    </source>
</reference>
<organism evidence="2 3">
    <name type="scientific">Actinomyces lilanjuaniae</name>
    <dbReference type="NCBI Taxonomy" id="2321394"/>
    <lineage>
        <taxon>Bacteria</taxon>
        <taxon>Bacillati</taxon>
        <taxon>Actinomycetota</taxon>
        <taxon>Actinomycetes</taxon>
        <taxon>Actinomycetales</taxon>
        <taxon>Actinomycetaceae</taxon>
        <taxon>Actinomyces</taxon>
    </lineage>
</organism>
<dbReference type="EMBL" id="CP032514">
    <property type="protein sequence ID" value="AYD90449.1"/>
    <property type="molecule type" value="Genomic_DNA"/>
</dbReference>
<sequence length="91" mass="9530">MSAPSGSPRRHRRVVVLSPGDRDRVAHGEVPEDLAQADSTAEALRSVATRGESAPGSTCGSGGADRADSVVSPDCDNTNDARLLRDVPPHW</sequence>
<evidence type="ECO:0000256" key="1">
    <source>
        <dbReference type="SAM" id="MobiDB-lite"/>
    </source>
</evidence>
<feature type="compositionally biased region" description="Basic and acidic residues" evidence="1">
    <location>
        <begin position="20"/>
        <end position="30"/>
    </location>
</feature>
<evidence type="ECO:0000313" key="2">
    <source>
        <dbReference type="EMBL" id="AYD90449.1"/>
    </source>
</evidence>
<dbReference type="Proteomes" id="UP000273001">
    <property type="component" value="Chromosome"/>
</dbReference>
<feature type="region of interest" description="Disordered" evidence="1">
    <location>
        <begin position="1"/>
        <end position="91"/>
    </location>
</feature>
<feature type="compositionally biased region" description="Basic and acidic residues" evidence="1">
    <location>
        <begin position="82"/>
        <end position="91"/>
    </location>
</feature>
<accession>A0ABN5PQA4</accession>
<keyword evidence="3" id="KW-1185">Reference proteome</keyword>
<evidence type="ECO:0000313" key="3">
    <source>
        <dbReference type="Proteomes" id="UP000273001"/>
    </source>
</evidence>
<proteinExistence type="predicted"/>
<name>A0ABN5PQA4_9ACTO</name>
<gene>
    <name evidence="2" type="ORF">D5R93_11370</name>
</gene>